<keyword evidence="1" id="KW-0812">Transmembrane</keyword>
<reference evidence="3 4" key="1">
    <citation type="submission" date="2024-09" db="EMBL/GenBank/DDBJ databases">
        <authorList>
            <person name="Sun Q."/>
            <person name="Mori K."/>
        </authorList>
    </citation>
    <scope>NUCLEOTIDE SEQUENCE [LARGE SCALE GENOMIC DNA]</scope>
    <source>
        <strain evidence="3 4">CCM 7650</strain>
    </source>
</reference>
<feature type="transmembrane region" description="Helical" evidence="1">
    <location>
        <begin position="78"/>
        <end position="98"/>
    </location>
</feature>
<sequence>MKDHILPFRQIEWWVITFLFVSIILSNVISTPVFNLNSQQGTIYFAKIFIPLIFMASFFMFHMKVLPNYQKDRRKAKLIIYTLLIFMGSFILIGAFSVSADFTSDFLMPFYFNTLAIYAGYGAIIYILNQILLSKEEKDFRLYNFLRFLLIYLFVVIFLLQFQRIAGEAVAVLFVIILPSIIGVVIYNFFLIYSLKKQGRKGESTAYYVFLVVIMAGIFIGIAIAENAGEALIVGLILIVFMMAIIIPFSNFFFKKYENYLSQLNTLTLKVDQGSANLAFLRSQINPHFLFNALNTLYGTALQENAERTSEGIQKLGDMMRFMLHENNQDKIPVIREKEYLVNYVDLQNLRIKDQENIEIIFNRTEEGCTGEIAPMLLIPFVENAFKHGISLQKKSWVKISLRCLDGSVHLDVNNSIHRSNDEDPEKKSSGIGLENVKQRLNLLYPSKHELVVRENELEYFVHLSVKL</sequence>
<feature type="transmembrane region" description="Helical" evidence="1">
    <location>
        <begin position="12"/>
        <end position="30"/>
    </location>
</feature>
<evidence type="ECO:0000313" key="4">
    <source>
        <dbReference type="Proteomes" id="UP001589797"/>
    </source>
</evidence>
<evidence type="ECO:0000313" key="3">
    <source>
        <dbReference type="EMBL" id="MFC0261102.1"/>
    </source>
</evidence>
<dbReference type="Proteomes" id="UP001589797">
    <property type="component" value="Unassembled WGS sequence"/>
</dbReference>
<keyword evidence="1" id="KW-0472">Membrane</keyword>
<keyword evidence="4" id="KW-1185">Reference proteome</keyword>
<proteinExistence type="predicted"/>
<feature type="transmembrane region" description="Helical" evidence="1">
    <location>
        <begin position="231"/>
        <end position="254"/>
    </location>
</feature>
<dbReference type="PANTHER" id="PTHR34220">
    <property type="entry name" value="SENSOR HISTIDINE KINASE YPDA"/>
    <property type="match status" value="1"/>
</dbReference>
<keyword evidence="3" id="KW-0808">Transferase</keyword>
<dbReference type="PANTHER" id="PTHR34220:SF7">
    <property type="entry name" value="SENSOR HISTIDINE KINASE YPDA"/>
    <property type="match status" value="1"/>
</dbReference>
<feature type="transmembrane region" description="Helical" evidence="1">
    <location>
        <begin position="169"/>
        <end position="193"/>
    </location>
</feature>
<keyword evidence="3" id="KW-0418">Kinase</keyword>
<evidence type="ECO:0000256" key="1">
    <source>
        <dbReference type="SAM" id="Phobius"/>
    </source>
</evidence>
<dbReference type="Gene3D" id="3.30.565.10">
    <property type="entry name" value="Histidine kinase-like ATPase, C-terminal domain"/>
    <property type="match status" value="1"/>
</dbReference>
<dbReference type="Pfam" id="PF06580">
    <property type="entry name" value="His_kinase"/>
    <property type="match status" value="1"/>
</dbReference>
<gene>
    <name evidence="3" type="ORF">ACFFIP_00310</name>
</gene>
<dbReference type="SUPFAM" id="SSF55874">
    <property type="entry name" value="ATPase domain of HSP90 chaperone/DNA topoisomerase II/histidine kinase"/>
    <property type="match status" value="1"/>
</dbReference>
<feature type="transmembrane region" description="Helical" evidence="1">
    <location>
        <begin position="145"/>
        <end position="163"/>
    </location>
</feature>
<dbReference type="EMBL" id="JBHLWI010000001">
    <property type="protein sequence ID" value="MFC0261102.1"/>
    <property type="molecule type" value="Genomic_DNA"/>
</dbReference>
<dbReference type="InterPro" id="IPR010559">
    <property type="entry name" value="Sig_transdc_His_kin_internal"/>
</dbReference>
<name>A0ABV6FN90_9BACT</name>
<comment type="caution">
    <text evidence="3">The sequence shown here is derived from an EMBL/GenBank/DDBJ whole genome shotgun (WGS) entry which is preliminary data.</text>
</comment>
<accession>A0ABV6FN90</accession>
<feature type="transmembrane region" description="Helical" evidence="1">
    <location>
        <begin position="205"/>
        <end position="225"/>
    </location>
</feature>
<evidence type="ECO:0000259" key="2">
    <source>
        <dbReference type="Pfam" id="PF06580"/>
    </source>
</evidence>
<dbReference type="EC" id="2.7.13.3" evidence="3"/>
<organism evidence="3 4">
    <name type="scientific">Fontibacter flavus</name>
    <dbReference type="NCBI Taxonomy" id="654838"/>
    <lineage>
        <taxon>Bacteria</taxon>
        <taxon>Pseudomonadati</taxon>
        <taxon>Bacteroidota</taxon>
        <taxon>Cytophagia</taxon>
        <taxon>Cytophagales</taxon>
        <taxon>Cyclobacteriaceae</taxon>
        <taxon>Fontibacter</taxon>
    </lineage>
</organism>
<keyword evidence="1" id="KW-1133">Transmembrane helix</keyword>
<dbReference type="InterPro" id="IPR050640">
    <property type="entry name" value="Bact_2-comp_sensor_kinase"/>
</dbReference>
<feature type="transmembrane region" description="Helical" evidence="1">
    <location>
        <begin position="110"/>
        <end position="133"/>
    </location>
</feature>
<dbReference type="GO" id="GO:0004673">
    <property type="term" value="F:protein histidine kinase activity"/>
    <property type="evidence" value="ECO:0007669"/>
    <property type="project" value="UniProtKB-EC"/>
</dbReference>
<feature type="domain" description="Signal transduction histidine kinase internal region" evidence="2">
    <location>
        <begin position="276"/>
        <end position="355"/>
    </location>
</feature>
<feature type="transmembrane region" description="Helical" evidence="1">
    <location>
        <begin position="42"/>
        <end position="66"/>
    </location>
</feature>
<dbReference type="InterPro" id="IPR036890">
    <property type="entry name" value="HATPase_C_sf"/>
</dbReference>
<protein>
    <submittedName>
        <fullName evidence="3">Sensor histidine kinase</fullName>
        <ecNumber evidence="3">2.7.13.3</ecNumber>
    </submittedName>
</protein>
<dbReference type="RefSeq" id="WP_382385556.1">
    <property type="nucleotide sequence ID" value="NZ_JBHLWI010000001.1"/>
</dbReference>